<dbReference type="Proteomes" id="UP000572635">
    <property type="component" value="Unassembled WGS sequence"/>
</dbReference>
<name>A0A7W8QR70_9ACTN</name>
<dbReference type="InterPro" id="IPR036890">
    <property type="entry name" value="HATPase_C_sf"/>
</dbReference>
<evidence type="ECO:0000256" key="4">
    <source>
        <dbReference type="ARBA" id="ARBA00022679"/>
    </source>
</evidence>
<evidence type="ECO:0000256" key="10">
    <source>
        <dbReference type="SAM" id="Phobius"/>
    </source>
</evidence>
<proteinExistence type="predicted"/>
<keyword evidence="10" id="KW-0472">Membrane</keyword>
<dbReference type="CDD" id="cd16917">
    <property type="entry name" value="HATPase_UhpB-NarQ-NarX-like"/>
    <property type="match status" value="1"/>
</dbReference>
<feature type="transmembrane region" description="Helical" evidence="10">
    <location>
        <begin position="45"/>
        <end position="64"/>
    </location>
</feature>
<feature type="region of interest" description="Disordered" evidence="9">
    <location>
        <begin position="382"/>
        <end position="403"/>
    </location>
</feature>
<feature type="domain" description="Signal transduction histidine kinase subgroup 3 dimerisation and phosphoacceptor" evidence="12">
    <location>
        <begin position="187"/>
        <end position="252"/>
    </location>
</feature>
<dbReference type="GO" id="GO:0005524">
    <property type="term" value="F:ATP binding"/>
    <property type="evidence" value="ECO:0007669"/>
    <property type="project" value="UniProtKB-KW"/>
</dbReference>
<keyword evidence="4" id="KW-0808">Transferase</keyword>
<dbReference type="Gene3D" id="3.30.565.10">
    <property type="entry name" value="Histidine kinase-like ATPase, C-terminal domain"/>
    <property type="match status" value="1"/>
</dbReference>
<dbReference type="InterPro" id="IPR003594">
    <property type="entry name" value="HATPase_dom"/>
</dbReference>
<dbReference type="EMBL" id="JACHDB010000001">
    <property type="protein sequence ID" value="MBB5435118.1"/>
    <property type="molecule type" value="Genomic_DNA"/>
</dbReference>
<dbReference type="EC" id="2.7.13.3" evidence="2"/>
<gene>
    <name evidence="13" type="ORF">HDA36_005202</name>
</gene>
<reference evidence="13 14" key="1">
    <citation type="submission" date="2020-08" db="EMBL/GenBank/DDBJ databases">
        <title>Sequencing the genomes of 1000 actinobacteria strains.</title>
        <authorList>
            <person name="Klenk H.-P."/>
        </authorList>
    </citation>
    <scope>NUCLEOTIDE SEQUENCE [LARGE SCALE GENOMIC DNA]</scope>
    <source>
        <strain evidence="13 14">DSM 44551</strain>
    </source>
</reference>
<dbReference type="PANTHER" id="PTHR24421">
    <property type="entry name" value="NITRATE/NITRITE SENSOR PROTEIN NARX-RELATED"/>
    <property type="match status" value="1"/>
</dbReference>
<accession>A0A7W8QR70</accession>
<dbReference type="SUPFAM" id="SSF55874">
    <property type="entry name" value="ATPase domain of HSP90 chaperone/DNA topoisomerase II/histidine kinase"/>
    <property type="match status" value="1"/>
</dbReference>
<keyword evidence="10" id="KW-0812">Transmembrane</keyword>
<dbReference type="GO" id="GO:0046983">
    <property type="term" value="F:protein dimerization activity"/>
    <property type="evidence" value="ECO:0007669"/>
    <property type="project" value="InterPro"/>
</dbReference>
<keyword evidence="8" id="KW-0902">Two-component regulatory system</keyword>
<feature type="transmembrane region" description="Helical" evidence="10">
    <location>
        <begin position="13"/>
        <end position="33"/>
    </location>
</feature>
<keyword evidence="5" id="KW-0547">Nucleotide-binding</keyword>
<evidence type="ECO:0000259" key="11">
    <source>
        <dbReference type="Pfam" id="PF02518"/>
    </source>
</evidence>
<dbReference type="InterPro" id="IPR011712">
    <property type="entry name" value="Sig_transdc_His_kin_sub3_dim/P"/>
</dbReference>
<dbReference type="Pfam" id="PF02518">
    <property type="entry name" value="HATPase_c"/>
    <property type="match status" value="1"/>
</dbReference>
<dbReference type="GO" id="GO:0000155">
    <property type="term" value="F:phosphorelay sensor kinase activity"/>
    <property type="evidence" value="ECO:0007669"/>
    <property type="project" value="InterPro"/>
</dbReference>
<evidence type="ECO:0000256" key="8">
    <source>
        <dbReference type="ARBA" id="ARBA00023012"/>
    </source>
</evidence>
<feature type="transmembrane region" description="Helical" evidence="10">
    <location>
        <begin position="84"/>
        <end position="102"/>
    </location>
</feature>
<dbReference type="RefSeq" id="WP_184396563.1">
    <property type="nucleotide sequence ID" value="NZ_BAAAJD010000149.1"/>
</dbReference>
<evidence type="ECO:0000256" key="3">
    <source>
        <dbReference type="ARBA" id="ARBA00022553"/>
    </source>
</evidence>
<feature type="compositionally biased region" description="Gly residues" evidence="9">
    <location>
        <begin position="392"/>
        <end position="403"/>
    </location>
</feature>
<keyword evidence="10" id="KW-1133">Transmembrane helix</keyword>
<evidence type="ECO:0000256" key="2">
    <source>
        <dbReference type="ARBA" id="ARBA00012438"/>
    </source>
</evidence>
<protein>
    <recommendedName>
        <fullName evidence="2">histidine kinase</fullName>
        <ecNumber evidence="2">2.7.13.3</ecNumber>
    </recommendedName>
</protein>
<evidence type="ECO:0000256" key="1">
    <source>
        <dbReference type="ARBA" id="ARBA00000085"/>
    </source>
</evidence>
<keyword evidence="3" id="KW-0597">Phosphoprotein</keyword>
<dbReference type="PANTHER" id="PTHR24421:SF10">
    <property type="entry name" value="NITRATE_NITRITE SENSOR PROTEIN NARQ"/>
    <property type="match status" value="1"/>
</dbReference>
<feature type="transmembrane region" description="Helical" evidence="10">
    <location>
        <begin position="137"/>
        <end position="155"/>
    </location>
</feature>
<comment type="catalytic activity">
    <reaction evidence="1">
        <text>ATP + protein L-histidine = ADP + protein N-phospho-L-histidine.</text>
        <dbReference type="EC" id="2.7.13.3"/>
    </reaction>
</comment>
<sequence>MIRLPPRPSRTDVLIAAALAAVVVLPTVALDLWHTPPFERPLSDLGFLGYILMLLGTAPLVWLRTAPVPTGLVVVPAATVYYPLGFPDGPLMLCAAVALFVPVAQGMRWQGWTLGIAQWLTVYAWEFTNDGGVRIDQAFGVLAWVLVVLISAELVRWRRDYLSVQEQRRADAARSREEEILRRAADERLRLAREVHDTVAHSISLINVQAGTALYLIESEPERAAEALATIKRTSKSTLQELRATLDVLRAVDEKAPRSPAPALDGLEALAEETRTAGLEVSLQVTGERRLPPNVEAAGYRIVQEALTNAVRHSGAAHARVGVVSGERWLEISVADDGNGAPGGVRPGNGITGMRERATMLGGDFSAGPGPDGRGFEVRARLPHFPADGGSPRPGGAGRDGAG</sequence>
<evidence type="ECO:0000256" key="9">
    <source>
        <dbReference type="SAM" id="MobiDB-lite"/>
    </source>
</evidence>
<organism evidence="13 14">
    <name type="scientific">Nocardiopsis composta</name>
    <dbReference type="NCBI Taxonomy" id="157465"/>
    <lineage>
        <taxon>Bacteria</taxon>
        <taxon>Bacillati</taxon>
        <taxon>Actinomycetota</taxon>
        <taxon>Actinomycetes</taxon>
        <taxon>Streptosporangiales</taxon>
        <taxon>Nocardiopsidaceae</taxon>
        <taxon>Nocardiopsis</taxon>
    </lineage>
</organism>
<evidence type="ECO:0000259" key="12">
    <source>
        <dbReference type="Pfam" id="PF07730"/>
    </source>
</evidence>
<dbReference type="AlphaFoldDB" id="A0A7W8QR70"/>
<evidence type="ECO:0000313" key="14">
    <source>
        <dbReference type="Proteomes" id="UP000572635"/>
    </source>
</evidence>
<evidence type="ECO:0000256" key="7">
    <source>
        <dbReference type="ARBA" id="ARBA00022840"/>
    </source>
</evidence>
<dbReference type="Gene3D" id="1.20.5.1930">
    <property type="match status" value="1"/>
</dbReference>
<feature type="domain" description="Histidine kinase/HSP90-like ATPase" evidence="11">
    <location>
        <begin position="300"/>
        <end position="383"/>
    </location>
</feature>
<dbReference type="Pfam" id="PF07730">
    <property type="entry name" value="HisKA_3"/>
    <property type="match status" value="1"/>
</dbReference>
<evidence type="ECO:0000256" key="5">
    <source>
        <dbReference type="ARBA" id="ARBA00022741"/>
    </source>
</evidence>
<evidence type="ECO:0000256" key="6">
    <source>
        <dbReference type="ARBA" id="ARBA00022777"/>
    </source>
</evidence>
<keyword evidence="14" id="KW-1185">Reference proteome</keyword>
<evidence type="ECO:0000313" key="13">
    <source>
        <dbReference type="EMBL" id="MBB5435118.1"/>
    </source>
</evidence>
<comment type="caution">
    <text evidence="13">The sequence shown here is derived from an EMBL/GenBank/DDBJ whole genome shotgun (WGS) entry which is preliminary data.</text>
</comment>
<dbReference type="GO" id="GO:0016020">
    <property type="term" value="C:membrane"/>
    <property type="evidence" value="ECO:0007669"/>
    <property type="project" value="InterPro"/>
</dbReference>
<keyword evidence="7" id="KW-0067">ATP-binding</keyword>
<keyword evidence="6 13" id="KW-0418">Kinase</keyword>
<dbReference type="InterPro" id="IPR050482">
    <property type="entry name" value="Sensor_HK_TwoCompSys"/>
</dbReference>